<dbReference type="RefSeq" id="WP_104812212.1">
    <property type="nucleotide sequence ID" value="NZ_MQUB01000001.1"/>
</dbReference>
<feature type="active site" description="Proton donor" evidence="4">
    <location>
        <position position="48"/>
    </location>
</feature>
<keyword evidence="9" id="KW-1185">Reference proteome</keyword>
<accession>A0A2S7KNS6</accession>
<comment type="caution">
    <text evidence="8">The sequence shown here is derived from an EMBL/GenBank/DDBJ whole genome shotgun (WGS) entry which is preliminary data.</text>
</comment>
<evidence type="ECO:0000256" key="6">
    <source>
        <dbReference type="PIRSR" id="PIRSR000097-3"/>
    </source>
</evidence>
<reference evidence="8 9" key="1">
    <citation type="submission" date="2016-11" db="EMBL/GenBank/DDBJ databases">
        <title>Trade-off between light-utilization and light-protection in marine flavobacteria.</title>
        <authorList>
            <person name="Kumagai Y."/>
        </authorList>
    </citation>
    <scope>NUCLEOTIDE SEQUENCE [LARGE SCALE GENOMIC DNA]</scope>
    <source>
        <strain evidence="8 9">NBRC 107741</strain>
    </source>
</reference>
<dbReference type="GO" id="GO:0016491">
    <property type="term" value="F:oxidoreductase activity"/>
    <property type="evidence" value="ECO:0007669"/>
    <property type="project" value="UniProtKB-KW"/>
</dbReference>
<dbReference type="AlphaFoldDB" id="A0A2S7KNS6"/>
<evidence type="ECO:0000256" key="5">
    <source>
        <dbReference type="PIRSR" id="PIRSR000097-2"/>
    </source>
</evidence>
<dbReference type="PANTHER" id="PTHR11732">
    <property type="entry name" value="ALDO/KETO REDUCTASE"/>
    <property type="match status" value="1"/>
</dbReference>
<feature type="binding site" evidence="5">
    <location>
        <position position="110"/>
    </location>
    <ligand>
        <name>substrate</name>
    </ligand>
</feature>
<name>A0A2S7KNS6_9FLAO</name>
<dbReference type="PRINTS" id="PR00069">
    <property type="entry name" value="ALDKETRDTASE"/>
</dbReference>
<evidence type="ECO:0000256" key="3">
    <source>
        <dbReference type="ARBA" id="ARBA00023002"/>
    </source>
</evidence>
<dbReference type="InterPro" id="IPR020471">
    <property type="entry name" value="AKR"/>
</dbReference>
<evidence type="ECO:0000256" key="4">
    <source>
        <dbReference type="PIRSR" id="PIRSR000097-1"/>
    </source>
</evidence>
<keyword evidence="3" id="KW-0560">Oxidoreductase</keyword>
<dbReference type="OrthoDB" id="9804790at2"/>
<dbReference type="Pfam" id="PF00248">
    <property type="entry name" value="Aldo_ket_red"/>
    <property type="match status" value="1"/>
</dbReference>
<protein>
    <submittedName>
        <fullName evidence="8">Aldehyde oxidoreductase</fullName>
    </submittedName>
</protein>
<dbReference type="PIRSF" id="PIRSF000097">
    <property type="entry name" value="AKR"/>
    <property type="match status" value="1"/>
</dbReference>
<proteinExistence type="inferred from homology"/>
<dbReference type="InterPro" id="IPR018170">
    <property type="entry name" value="Aldo/ket_reductase_CS"/>
</dbReference>
<gene>
    <name evidence="8" type="ORF">BST85_04750</name>
</gene>
<keyword evidence="2" id="KW-0521">NADP</keyword>
<dbReference type="EMBL" id="MQUB01000001">
    <property type="protein sequence ID" value="PQB04284.1"/>
    <property type="molecule type" value="Genomic_DNA"/>
</dbReference>
<feature type="domain" description="NADP-dependent oxidoreductase" evidence="7">
    <location>
        <begin position="15"/>
        <end position="291"/>
    </location>
</feature>
<dbReference type="InterPro" id="IPR036812">
    <property type="entry name" value="NAD(P)_OxRdtase_dom_sf"/>
</dbReference>
<evidence type="ECO:0000313" key="9">
    <source>
        <dbReference type="Proteomes" id="UP000239800"/>
    </source>
</evidence>
<evidence type="ECO:0000259" key="7">
    <source>
        <dbReference type="Pfam" id="PF00248"/>
    </source>
</evidence>
<dbReference type="SUPFAM" id="SSF51430">
    <property type="entry name" value="NAD(P)-linked oxidoreductase"/>
    <property type="match status" value="1"/>
</dbReference>
<comment type="similarity">
    <text evidence="1">Belongs to the aldo/keto reductase family.</text>
</comment>
<sequence>MKTIKFKNGDQAHAIGLGTWKATGETVKQAVKDAVNAGYRHIDTAAVYQNENEIGEALQEIFAEGNVKREDLFITSKLWNDAHASEDVLPALSESLDKLQLDYLDLYLIHWPVAFQKGIGFPSKPEDYRSLNEVPLITTWQEMEKAHAKGLTRHIGVSNFSQKKLEDLNSKAEIIPEVNQVELHPLLQQNALKEYCDKNGIILTAYSPLGSGDRPDAMKADNEPNLFDIPTIGQIAEKHGISPAQVLIGWHAARGSSAIPKSTNPVHMRSNLEAAEIALDKTDMADIAALDKHFRFIDGKFFEMPGSGYQNIYDE</sequence>
<dbReference type="PROSITE" id="PS00062">
    <property type="entry name" value="ALDOKETO_REDUCTASE_2"/>
    <property type="match status" value="1"/>
</dbReference>
<evidence type="ECO:0000256" key="2">
    <source>
        <dbReference type="ARBA" id="ARBA00022857"/>
    </source>
</evidence>
<dbReference type="InterPro" id="IPR023210">
    <property type="entry name" value="NADP_OxRdtase_dom"/>
</dbReference>
<organism evidence="8 9">
    <name type="scientific">Aureitalea marina</name>
    <dbReference type="NCBI Taxonomy" id="930804"/>
    <lineage>
        <taxon>Bacteria</taxon>
        <taxon>Pseudomonadati</taxon>
        <taxon>Bacteroidota</taxon>
        <taxon>Flavobacteriia</taxon>
        <taxon>Flavobacteriales</taxon>
        <taxon>Flavobacteriaceae</taxon>
        <taxon>Aureitalea</taxon>
    </lineage>
</organism>
<dbReference type="PROSITE" id="PS00798">
    <property type="entry name" value="ALDOKETO_REDUCTASE_1"/>
    <property type="match status" value="1"/>
</dbReference>
<feature type="site" description="Lowers pKa of active site Tyr" evidence="6">
    <location>
        <position position="77"/>
    </location>
</feature>
<dbReference type="Proteomes" id="UP000239800">
    <property type="component" value="Unassembled WGS sequence"/>
</dbReference>
<evidence type="ECO:0000256" key="1">
    <source>
        <dbReference type="ARBA" id="ARBA00007905"/>
    </source>
</evidence>
<evidence type="ECO:0000313" key="8">
    <source>
        <dbReference type="EMBL" id="PQB04284.1"/>
    </source>
</evidence>
<dbReference type="Gene3D" id="3.20.20.100">
    <property type="entry name" value="NADP-dependent oxidoreductase domain"/>
    <property type="match status" value="1"/>
</dbReference>
<dbReference type="FunFam" id="3.20.20.100:FF:000006">
    <property type="entry name" value="Aldo-keto reductase family 1 member A1"/>
    <property type="match status" value="1"/>
</dbReference>